<sequence>MTEEEARYRSVTFWGSYIEDRANDGLTKIAFEIHGQLWEWQQNLPNDLVWSTTEKSAPTPPSVLVLHMQFYYNLILVHRPLLEFSRAKEELSQARNSAQMTSTTTCALAATNIAKLVREYRGQYNIRKMTPNGVHITFIAATIHLINFRLTSCDSHGQLFWGCVQALEELADSYPMAQKAVHILNDLVKRFKPLESPRSKPNENADPSELPDQRSNNGLNEPANENDNIRLGEAESTSLPTVDMGSQTGTQSLFWAAPDEYPDLSFYLDAPFEIPQPMDVEGFMDAAGEIHFSHLATGDNFVGRFNYTEIAGDLNAPNQLPVNGFTNADLSLLHMGGDGNKSISPSMEGTDLFDAFCGKAVGLY</sequence>
<dbReference type="OrthoDB" id="4505865at2759"/>
<name>A0A319EHI0_ASPSB</name>
<dbReference type="AlphaFoldDB" id="A0A319EHI0"/>
<dbReference type="GO" id="GO:0003677">
    <property type="term" value="F:DNA binding"/>
    <property type="evidence" value="ECO:0007669"/>
    <property type="project" value="UniProtKB-KW"/>
</dbReference>
<dbReference type="PANTHER" id="PTHR31313">
    <property type="entry name" value="TY1 ENHANCER ACTIVATOR"/>
    <property type="match status" value="1"/>
</dbReference>
<evidence type="ECO:0000256" key="7">
    <source>
        <dbReference type="SAM" id="MobiDB-lite"/>
    </source>
</evidence>
<evidence type="ECO:0008006" key="10">
    <source>
        <dbReference type="Google" id="ProtNLM"/>
    </source>
</evidence>
<accession>A0A319EHI0</accession>
<reference evidence="8 9" key="1">
    <citation type="submission" date="2018-02" db="EMBL/GenBank/DDBJ databases">
        <title>The genomes of Aspergillus section Nigri reveals drivers in fungal speciation.</title>
        <authorList>
            <consortium name="DOE Joint Genome Institute"/>
            <person name="Vesth T.C."/>
            <person name="Nybo J."/>
            <person name="Theobald S."/>
            <person name="Brandl J."/>
            <person name="Frisvad J.C."/>
            <person name="Nielsen K.F."/>
            <person name="Lyhne E.K."/>
            <person name="Kogle M.E."/>
            <person name="Kuo A."/>
            <person name="Riley R."/>
            <person name="Clum A."/>
            <person name="Nolan M."/>
            <person name="Lipzen A."/>
            <person name="Salamov A."/>
            <person name="Henrissat B."/>
            <person name="Wiebenga A."/>
            <person name="De vries R.P."/>
            <person name="Grigoriev I.V."/>
            <person name="Mortensen U.H."/>
            <person name="Andersen M.R."/>
            <person name="Baker S.E."/>
        </authorList>
    </citation>
    <scope>NUCLEOTIDE SEQUENCE [LARGE SCALE GENOMIC DNA]</scope>
    <source>
        <strain evidence="8 9">CBS 121057</strain>
    </source>
</reference>
<keyword evidence="5" id="KW-0804">Transcription</keyword>
<feature type="compositionally biased region" description="Basic and acidic residues" evidence="7">
    <location>
        <begin position="194"/>
        <end position="203"/>
    </location>
</feature>
<keyword evidence="4" id="KW-0238">DNA-binding</keyword>
<evidence type="ECO:0000256" key="4">
    <source>
        <dbReference type="ARBA" id="ARBA00023125"/>
    </source>
</evidence>
<evidence type="ECO:0000313" key="8">
    <source>
        <dbReference type="EMBL" id="PYI09767.1"/>
    </source>
</evidence>
<dbReference type="PANTHER" id="PTHR31313:SF81">
    <property type="entry name" value="TY1 ENHANCER ACTIVATOR"/>
    <property type="match status" value="1"/>
</dbReference>
<dbReference type="VEuPathDB" id="FungiDB:BO78DRAFT_415326"/>
<dbReference type="STRING" id="1448318.A0A319EHI0"/>
<protein>
    <recommendedName>
        <fullName evidence="10">Transcription factor domain-containing protein</fullName>
    </recommendedName>
</protein>
<dbReference type="InterPro" id="IPR051615">
    <property type="entry name" value="Transcr_Regulatory_Elem"/>
</dbReference>
<evidence type="ECO:0000256" key="5">
    <source>
        <dbReference type="ARBA" id="ARBA00023163"/>
    </source>
</evidence>
<proteinExistence type="predicted"/>
<evidence type="ECO:0000256" key="1">
    <source>
        <dbReference type="ARBA" id="ARBA00022723"/>
    </source>
</evidence>
<organism evidence="8 9">
    <name type="scientific">Aspergillus sclerotiicarbonarius (strain CBS 121057 / IBT 28362)</name>
    <dbReference type="NCBI Taxonomy" id="1448318"/>
    <lineage>
        <taxon>Eukaryota</taxon>
        <taxon>Fungi</taxon>
        <taxon>Dikarya</taxon>
        <taxon>Ascomycota</taxon>
        <taxon>Pezizomycotina</taxon>
        <taxon>Eurotiomycetes</taxon>
        <taxon>Eurotiomycetidae</taxon>
        <taxon>Eurotiales</taxon>
        <taxon>Aspergillaceae</taxon>
        <taxon>Aspergillus</taxon>
        <taxon>Aspergillus subgen. Circumdati</taxon>
    </lineage>
</organism>
<keyword evidence="6" id="KW-0539">Nucleus</keyword>
<evidence type="ECO:0000256" key="3">
    <source>
        <dbReference type="ARBA" id="ARBA00023015"/>
    </source>
</evidence>
<evidence type="ECO:0000256" key="6">
    <source>
        <dbReference type="ARBA" id="ARBA00023242"/>
    </source>
</evidence>
<feature type="region of interest" description="Disordered" evidence="7">
    <location>
        <begin position="194"/>
        <end position="229"/>
    </location>
</feature>
<dbReference type="GO" id="GO:0046872">
    <property type="term" value="F:metal ion binding"/>
    <property type="evidence" value="ECO:0007669"/>
    <property type="project" value="UniProtKB-KW"/>
</dbReference>
<gene>
    <name evidence="8" type="ORF">BO78DRAFT_415326</name>
</gene>
<dbReference type="CDD" id="cd12148">
    <property type="entry name" value="fungal_TF_MHR"/>
    <property type="match status" value="1"/>
</dbReference>
<dbReference type="EMBL" id="KZ826325">
    <property type="protein sequence ID" value="PYI09767.1"/>
    <property type="molecule type" value="Genomic_DNA"/>
</dbReference>
<feature type="compositionally biased region" description="Polar residues" evidence="7">
    <location>
        <begin position="213"/>
        <end position="226"/>
    </location>
</feature>
<keyword evidence="9" id="KW-1185">Reference proteome</keyword>
<dbReference type="Proteomes" id="UP000248423">
    <property type="component" value="Unassembled WGS sequence"/>
</dbReference>
<evidence type="ECO:0000313" key="9">
    <source>
        <dbReference type="Proteomes" id="UP000248423"/>
    </source>
</evidence>
<evidence type="ECO:0000256" key="2">
    <source>
        <dbReference type="ARBA" id="ARBA00022833"/>
    </source>
</evidence>
<keyword evidence="2" id="KW-0862">Zinc</keyword>
<keyword evidence="3" id="KW-0805">Transcription regulation</keyword>
<keyword evidence="1" id="KW-0479">Metal-binding</keyword>